<organism evidence="1 2">
    <name type="scientific">Candidatus Adlerbacteria bacterium RIFCSPHIGHO2_02_FULL_52_17</name>
    <dbReference type="NCBI Taxonomy" id="1797240"/>
    <lineage>
        <taxon>Bacteria</taxon>
        <taxon>Candidatus Adleribacteriota</taxon>
    </lineage>
</organism>
<comment type="caution">
    <text evidence="1">The sequence shown here is derived from an EMBL/GenBank/DDBJ whole genome shotgun (WGS) entry which is preliminary data.</text>
</comment>
<sequence>MFPHSKYQEISNFPKNKKQEKALQKKIEERLAGKRGEFVLLSFDAEIRFKYTWIGDEYRHASCYRIGVLEGEKLMWNGEDRLSAPTLPISRYLKGEEGIFRPGDNIGGVVQKNIFAHGYCDEDPPPLHALMQNERGSLVIGDEAVEGWLRKHHLEELFKPAAAALSKLILEPTDGTE</sequence>
<dbReference type="AlphaFoldDB" id="A0A1F4XMG9"/>
<evidence type="ECO:0000313" key="1">
    <source>
        <dbReference type="EMBL" id="OGC82849.1"/>
    </source>
</evidence>
<protein>
    <submittedName>
        <fullName evidence="1">Uncharacterized protein</fullName>
    </submittedName>
</protein>
<dbReference type="EMBL" id="MEWU01000035">
    <property type="protein sequence ID" value="OGC82849.1"/>
    <property type="molecule type" value="Genomic_DNA"/>
</dbReference>
<dbReference type="Proteomes" id="UP000177564">
    <property type="component" value="Unassembled WGS sequence"/>
</dbReference>
<name>A0A1F4XMG9_9BACT</name>
<gene>
    <name evidence="1" type="ORF">A3D68_02610</name>
</gene>
<proteinExistence type="predicted"/>
<evidence type="ECO:0000313" key="2">
    <source>
        <dbReference type="Proteomes" id="UP000177564"/>
    </source>
</evidence>
<reference evidence="1 2" key="1">
    <citation type="journal article" date="2016" name="Nat. Commun.">
        <title>Thousands of microbial genomes shed light on interconnected biogeochemical processes in an aquifer system.</title>
        <authorList>
            <person name="Anantharaman K."/>
            <person name="Brown C.T."/>
            <person name="Hug L.A."/>
            <person name="Sharon I."/>
            <person name="Castelle C.J."/>
            <person name="Probst A.J."/>
            <person name="Thomas B.C."/>
            <person name="Singh A."/>
            <person name="Wilkins M.J."/>
            <person name="Karaoz U."/>
            <person name="Brodie E.L."/>
            <person name="Williams K.H."/>
            <person name="Hubbard S.S."/>
            <person name="Banfield J.F."/>
        </authorList>
    </citation>
    <scope>NUCLEOTIDE SEQUENCE [LARGE SCALE GENOMIC DNA]</scope>
</reference>
<accession>A0A1F4XMG9</accession>
<dbReference type="STRING" id="1797240.A3D68_02610"/>